<feature type="domain" description="Enoyl-CoA hydratase/isomerase" evidence="4">
    <location>
        <begin position="26"/>
        <end position="349"/>
    </location>
</feature>
<sequence length="368" mass="40123">MRASCLRYSAAAAEALVLHKDYPKARVITLNRPKGLNALNTVMIHALRDLVVDHPHPDAKAVVVIKSAVPKSFSTGGDIIEQSGKDSREVMGRWSCVQGQVDYHILIATNPFVSLLNGYVMGGAAGLALNGRYRVATETTQFAMPECSIGFFPNGGATWFLPRVPIAGLGLYLGLTGSRLKAGDLVHAGLATHYIPSTEFGALEQALATIEDPFYVSSCVGSFQKAELPPLSFEQDLPVLERVFSLRPDTTVEGIIEALKGERSPMAAKALETMQRCSPLSLKLTLEQQKRSLRLPDYLEALKNEVFASQRLVEEPDFKEGVRALKTGDPSWKPPTLADVSDALVGEMFGTKKKGYYYFEPTGGPFIY</sequence>
<dbReference type="OrthoDB" id="1737613at2759"/>
<evidence type="ECO:0000256" key="3">
    <source>
        <dbReference type="ARBA" id="ARBA00022801"/>
    </source>
</evidence>
<dbReference type="EMBL" id="ATMH01001321">
    <property type="protein sequence ID" value="EPY34781.1"/>
    <property type="molecule type" value="Genomic_DNA"/>
</dbReference>
<evidence type="ECO:0000256" key="2">
    <source>
        <dbReference type="ARBA" id="ARBA00011915"/>
    </source>
</evidence>
<dbReference type="Proteomes" id="UP000015354">
    <property type="component" value="Unassembled WGS sequence"/>
</dbReference>
<keyword evidence="3" id="KW-0378">Hydrolase</keyword>
<gene>
    <name evidence="5" type="ORF">STCU_01321</name>
</gene>
<reference evidence="5 6" key="1">
    <citation type="journal article" date="2013" name="PLoS ONE">
        <title>Predicting the Proteins of Angomonas deanei, Strigomonas culicis and Their Respective Endosymbionts Reveals New Aspects of the Trypanosomatidae Family.</title>
        <authorList>
            <person name="Motta M.C."/>
            <person name="Martins A.C."/>
            <person name="de Souza S.S."/>
            <person name="Catta-Preta C.M."/>
            <person name="Silva R."/>
            <person name="Klein C.C."/>
            <person name="de Almeida L.G."/>
            <person name="de Lima Cunha O."/>
            <person name="Ciapina L.P."/>
            <person name="Brocchi M."/>
            <person name="Colabardini A.C."/>
            <person name="de Araujo Lima B."/>
            <person name="Machado C.R."/>
            <person name="de Almeida Soares C.M."/>
            <person name="Probst C.M."/>
            <person name="de Menezes C.B."/>
            <person name="Thompson C.E."/>
            <person name="Bartholomeu D.C."/>
            <person name="Gradia D.F."/>
            <person name="Pavoni D.P."/>
            <person name="Grisard E.C."/>
            <person name="Fantinatti-Garboggini F."/>
            <person name="Marchini F.K."/>
            <person name="Rodrigues-Luiz G.F."/>
            <person name="Wagner G."/>
            <person name="Goldman G.H."/>
            <person name="Fietto J.L."/>
            <person name="Elias M.C."/>
            <person name="Goldman M.H."/>
            <person name="Sagot M.F."/>
            <person name="Pereira M."/>
            <person name="Stoco P.H."/>
            <person name="de Mendonca-Neto R.P."/>
            <person name="Teixeira S.M."/>
            <person name="Maciel T.E."/>
            <person name="de Oliveira Mendes T.A."/>
            <person name="Urmenyi T.P."/>
            <person name="de Souza W."/>
            <person name="Schenkman S."/>
            <person name="de Vasconcelos A.T."/>
        </authorList>
    </citation>
    <scope>NUCLEOTIDE SEQUENCE [LARGE SCALE GENOMIC DNA]</scope>
</reference>
<comment type="catalytic activity">
    <reaction evidence="1">
        <text>3-hydroxy-2-methylpropanoyl-CoA + H2O = 3-hydroxy-2-methylpropanoate + CoA + H(+)</text>
        <dbReference type="Rhea" id="RHEA:20888"/>
        <dbReference type="ChEBI" id="CHEBI:11805"/>
        <dbReference type="ChEBI" id="CHEBI:15377"/>
        <dbReference type="ChEBI" id="CHEBI:15378"/>
        <dbReference type="ChEBI" id="CHEBI:57287"/>
        <dbReference type="ChEBI" id="CHEBI:57340"/>
        <dbReference type="EC" id="3.1.2.4"/>
    </reaction>
</comment>
<dbReference type="GO" id="GO:0006574">
    <property type="term" value="P:L-valine catabolic process"/>
    <property type="evidence" value="ECO:0007669"/>
    <property type="project" value="TreeGrafter"/>
</dbReference>
<evidence type="ECO:0000259" key="4">
    <source>
        <dbReference type="Pfam" id="PF16113"/>
    </source>
</evidence>
<dbReference type="InterPro" id="IPR032259">
    <property type="entry name" value="HIBYL-CoA-H"/>
</dbReference>
<accession>S9W6B3</accession>
<dbReference type="CDD" id="cd06558">
    <property type="entry name" value="crotonase-like"/>
    <property type="match status" value="1"/>
</dbReference>
<dbReference type="EC" id="3.1.2.4" evidence="2"/>
<dbReference type="InterPro" id="IPR045004">
    <property type="entry name" value="ECH_dom"/>
</dbReference>
<proteinExistence type="predicted"/>
<evidence type="ECO:0000313" key="5">
    <source>
        <dbReference type="EMBL" id="EPY34781.1"/>
    </source>
</evidence>
<protein>
    <recommendedName>
        <fullName evidence="2">3-hydroxyisobutyryl-CoA hydrolase</fullName>
        <ecNumber evidence="2">3.1.2.4</ecNumber>
    </recommendedName>
</protein>
<evidence type="ECO:0000256" key="1">
    <source>
        <dbReference type="ARBA" id="ARBA00001709"/>
    </source>
</evidence>
<dbReference type="AlphaFoldDB" id="S9W6B3"/>
<keyword evidence="6" id="KW-1185">Reference proteome</keyword>
<dbReference type="GO" id="GO:0003860">
    <property type="term" value="F:3-hydroxyisobutyryl-CoA hydrolase activity"/>
    <property type="evidence" value="ECO:0007669"/>
    <property type="project" value="UniProtKB-EC"/>
</dbReference>
<comment type="caution">
    <text evidence="5">The sequence shown here is derived from an EMBL/GenBank/DDBJ whole genome shotgun (WGS) entry which is preliminary data.</text>
</comment>
<dbReference type="InterPro" id="IPR029045">
    <property type="entry name" value="ClpP/crotonase-like_dom_sf"/>
</dbReference>
<dbReference type="PANTHER" id="PTHR43176:SF3">
    <property type="entry name" value="3-HYDROXYISOBUTYRYL-COA HYDROLASE, MITOCHONDRIAL"/>
    <property type="match status" value="1"/>
</dbReference>
<dbReference type="Pfam" id="PF16113">
    <property type="entry name" value="ECH_2"/>
    <property type="match status" value="1"/>
</dbReference>
<evidence type="ECO:0000313" key="6">
    <source>
        <dbReference type="Proteomes" id="UP000015354"/>
    </source>
</evidence>
<dbReference type="Gene3D" id="3.90.226.10">
    <property type="entry name" value="2-enoyl-CoA Hydratase, Chain A, domain 1"/>
    <property type="match status" value="1"/>
</dbReference>
<dbReference type="SUPFAM" id="SSF52096">
    <property type="entry name" value="ClpP/crotonase"/>
    <property type="match status" value="1"/>
</dbReference>
<dbReference type="PANTHER" id="PTHR43176">
    <property type="entry name" value="3-HYDROXYISOBUTYRYL-COA HYDROLASE-RELATED"/>
    <property type="match status" value="1"/>
</dbReference>
<organism evidence="5 6">
    <name type="scientific">Strigomonas culicis</name>
    <dbReference type="NCBI Taxonomy" id="28005"/>
    <lineage>
        <taxon>Eukaryota</taxon>
        <taxon>Discoba</taxon>
        <taxon>Euglenozoa</taxon>
        <taxon>Kinetoplastea</taxon>
        <taxon>Metakinetoplastina</taxon>
        <taxon>Trypanosomatida</taxon>
        <taxon>Trypanosomatidae</taxon>
        <taxon>Strigomonadinae</taxon>
        <taxon>Strigomonas</taxon>
    </lineage>
</organism>
<name>S9W6B3_9TRYP</name>